<organism evidence="4 5">
    <name type="scientific">Chitinilyticum piscinae</name>
    <dbReference type="NCBI Taxonomy" id="2866724"/>
    <lineage>
        <taxon>Bacteria</taxon>
        <taxon>Pseudomonadati</taxon>
        <taxon>Pseudomonadota</taxon>
        <taxon>Betaproteobacteria</taxon>
        <taxon>Neisseriales</taxon>
        <taxon>Chitinibacteraceae</taxon>
        <taxon>Chitinilyticum</taxon>
    </lineage>
</organism>
<dbReference type="PANTHER" id="PTHR30535">
    <property type="entry name" value="VITAMIN B12-BINDING PROTEIN"/>
    <property type="match status" value="1"/>
</dbReference>
<dbReference type="CDD" id="cd01144">
    <property type="entry name" value="BtuF"/>
    <property type="match status" value="1"/>
</dbReference>
<dbReference type="SUPFAM" id="SSF53807">
    <property type="entry name" value="Helical backbone' metal receptor"/>
    <property type="match status" value="1"/>
</dbReference>
<dbReference type="GO" id="GO:0071281">
    <property type="term" value="P:cellular response to iron ion"/>
    <property type="evidence" value="ECO:0007669"/>
    <property type="project" value="TreeGrafter"/>
</dbReference>
<dbReference type="PANTHER" id="PTHR30535:SF34">
    <property type="entry name" value="MOLYBDATE-BINDING PROTEIN MOLA"/>
    <property type="match status" value="1"/>
</dbReference>
<evidence type="ECO:0000256" key="2">
    <source>
        <dbReference type="SAM" id="SignalP"/>
    </source>
</evidence>
<proteinExistence type="predicted"/>
<dbReference type="Gene3D" id="3.40.50.1980">
    <property type="entry name" value="Nitrogenase molybdenum iron protein domain"/>
    <property type="match status" value="2"/>
</dbReference>
<dbReference type="InterPro" id="IPR002491">
    <property type="entry name" value="ABC_transptr_periplasmic_BD"/>
</dbReference>
<dbReference type="InterPro" id="IPR050902">
    <property type="entry name" value="ABC_Transporter_SBP"/>
</dbReference>
<reference evidence="4 5" key="1">
    <citation type="submission" date="2020-10" db="EMBL/GenBank/DDBJ databases">
        <title>The genome sequence of Chitinilyticum litopenaei 4Y14.</title>
        <authorList>
            <person name="Liu Y."/>
        </authorList>
    </citation>
    <scope>NUCLEOTIDE SEQUENCE [LARGE SCALE GENOMIC DNA]</scope>
    <source>
        <strain evidence="4 5">4Y14</strain>
    </source>
</reference>
<dbReference type="PROSITE" id="PS50983">
    <property type="entry name" value="FE_B12_PBP"/>
    <property type="match status" value="1"/>
</dbReference>
<dbReference type="Pfam" id="PF01497">
    <property type="entry name" value="Peripla_BP_2"/>
    <property type="match status" value="1"/>
</dbReference>
<evidence type="ECO:0000313" key="5">
    <source>
        <dbReference type="Proteomes" id="UP000604481"/>
    </source>
</evidence>
<feature type="chain" id="PRO_5035323800" evidence="2">
    <location>
        <begin position="19"/>
        <end position="292"/>
    </location>
</feature>
<dbReference type="EMBL" id="JADFUA010000017">
    <property type="protein sequence ID" value="MBE9610985.1"/>
    <property type="molecule type" value="Genomic_DNA"/>
</dbReference>
<keyword evidence="1 2" id="KW-0732">Signal</keyword>
<dbReference type="InterPro" id="IPR054828">
    <property type="entry name" value="Vit_B12_bind_prot"/>
</dbReference>
<protein>
    <submittedName>
        <fullName evidence="4">Cobalamin-binding protein</fullName>
    </submittedName>
</protein>
<evidence type="ECO:0000256" key="1">
    <source>
        <dbReference type="ARBA" id="ARBA00022729"/>
    </source>
</evidence>
<dbReference type="AlphaFoldDB" id="A0A8J7G2T0"/>
<gene>
    <name evidence="4" type="ORF">INR99_16820</name>
</gene>
<feature type="domain" description="Fe/B12 periplasmic-binding" evidence="3">
    <location>
        <begin position="39"/>
        <end position="292"/>
    </location>
</feature>
<sequence>MQVVATACLVLLLTPLRAAPVTVADDLGRLVSLSEPARRIVSLAPHVTEDLFAIGAGEWIVGAVDYSDYPPAARRIARVGGYSGFDLERIRSLRPDLIVAWGTGNPDRQLQQILRMGIPVYISQAERLEDIPVTLLRLGQLTGQQAVAQKAAGAYRTQLQQLHQRYAQRTPVRVFYQVWQRPLMTINGRQYISDALRTCGAVNVFADARALVPTVDVEAVVAARPQAIISSGGEEGDPLGSWRQWRSIPAVQHGQLHVLPKDILVRMGPRLVEGTAALCAAVEQARQALPSR</sequence>
<accession>A0A8J7G2T0</accession>
<dbReference type="Proteomes" id="UP000604481">
    <property type="component" value="Unassembled WGS sequence"/>
</dbReference>
<evidence type="ECO:0000259" key="3">
    <source>
        <dbReference type="PROSITE" id="PS50983"/>
    </source>
</evidence>
<name>A0A8J7G2T0_9NEIS</name>
<evidence type="ECO:0000313" key="4">
    <source>
        <dbReference type="EMBL" id="MBE9610985.1"/>
    </source>
</evidence>
<keyword evidence="5" id="KW-1185">Reference proteome</keyword>
<dbReference type="NCBIfam" id="NF038402">
    <property type="entry name" value="TroA_like"/>
    <property type="match status" value="1"/>
</dbReference>
<feature type="signal peptide" evidence="2">
    <location>
        <begin position="1"/>
        <end position="18"/>
    </location>
</feature>
<comment type="caution">
    <text evidence="4">The sequence shown here is derived from an EMBL/GenBank/DDBJ whole genome shotgun (WGS) entry which is preliminary data.</text>
</comment>